<evidence type="ECO:0000256" key="2">
    <source>
        <dbReference type="ARBA" id="ARBA00009810"/>
    </source>
</evidence>
<evidence type="ECO:0000256" key="4">
    <source>
        <dbReference type="ARBA" id="ARBA00022452"/>
    </source>
</evidence>
<evidence type="ECO:0000313" key="11">
    <source>
        <dbReference type="EMBL" id="KKZ12783.1"/>
    </source>
</evidence>
<dbReference type="Gene3D" id="2.40.170.20">
    <property type="entry name" value="TonB-dependent receptor, beta-barrel domain"/>
    <property type="match status" value="1"/>
</dbReference>
<evidence type="ECO:0000256" key="3">
    <source>
        <dbReference type="ARBA" id="ARBA00022448"/>
    </source>
</evidence>
<comment type="subcellular location">
    <subcellularLocation>
        <location evidence="1 9">Cell outer membrane</location>
        <topology evidence="1 9">Multi-pass membrane protein</topology>
    </subcellularLocation>
</comment>
<dbReference type="InterPro" id="IPR039426">
    <property type="entry name" value="TonB-dep_rcpt-like"/>
</dbReference>
<dbReference type="SUPFAM" id="SSF56935">
    <property type="entry name" value="Porins"/>
    <property type="match status" value="1"/>
</dbReference>
<dbReference type="PANTHER" id="PTHR30069">
    <property type="entry name" value="TONB-DEPENDENT OUTER MEMBRANE RECEPTOR"/>
    <property type="match status" value="1"/>
</dbReference>
<gene>
    <name evidence="11" type="ORF">TE42_02925</name>
</gene>
<reference evidence="11 12" key="1">
    <citation type="submission" date="2015-01" db="EMBL/GenBank/DDBJ databases">
        <title>Lifestyle Evolution in Cyanobacterial Symbionts of Sponges.</title>
        <authorList>
            <person name="Burgsdorf I."/>
            <person name="Slaby B.M."/>
            <person name="Handley K.M."/>
            <person name="Haber M."/>
            <person name="Blom J."/>
            <person name="Marshall C.W."/>
            <person name="Gilbert J.A."/>
            <person name="Hentschel U."/>
            <person name="Steindler L."/>
        </authorList>
    </citation>
    <scope>NUCLEOTIDE SEQUENCE [LARGE SCALE GENOMIC DNA]</scope>
    <source>
        <strain evidence="11">SP3</strain>
    </source>
</reference>
<dbReference type="PROSITE" id="PS52016">
    <property type="entry name" value="TONB_DEPENDENT_REC_3"/>
    <property type="match status" value="1"/>
</dbReference>
<dbReference type="GO" id="GO:0044718">
    <property type="term" value="P:siderophore transmembrane transport"/>
    <property type="evidence" value="ECO:0007669"/>
    <property type="project" value="TreeGrafter"/>
</dbReference>
<dbReference type="PANTHER" id="PTHR30069:SF41">
    <property type="entry name" value="HEME_HEMOPEXIN UTILIZATION PROTEIN C"/>
    <property type="match status" value="1"/>
</dbReference>
<comment type="similarity">
    <text evidence="2 9">Belongs to the TonB-dependent receptor family.</text>
</comment>
<feature type="domain" description="TonB-dependent receptor-like beta-barrel" evidence="10">
    <location>
        <begin position="104"/>
        <end position="576"/>
    </location>
</feature>
<evidence type="ECO:0000256" key="8">
    <source>
        <dbReference type="ARBA" id="ARBA00023237"/>
    </source>
</evidence>
<evidence type="ECO:0000259" key="10">
    <source>
        <dbReference type="Pfam" id="PF00593"/>
    </source>
</evidence>
<organism evidence="11 12">
    <name type="scientific">Candidatus Synechococcus spongiarum SP3</name>
    <dbReference type="NCBI Taxonomy" id="1604020"/>
    <lineage>
        <taxon>Bacteria</taxon>
        <taxon>Bacillati</taxon>
        <taxon>Cyanobacteriota</taxon>
        <taxon>Cyanophyceae</taxon>
        <taxon>Synechococcales</taxon>
        <taxon>Synechococcaceae</taxon>
        <taxon>Synechococcus</taxon>
    </lineage>
</organism>
<dbReference type="Proteomes" id="UP000035067">
    <property type="component" value="Unassembled WGS sequence"/>
</dbReference>
<name>A0A0G2HMZ5_9SYNE</name>
<evidence type="ECO:0000256" key="6">
    <source>
        <dbReference type="ARBA" id="ARBA00023077"/>
    </source>
</evidence>
<keyword evidence="5 9" id="KW-0812">Transmembrane</keyword>
<dbReference type="EMBL" id="JXQG01000011">
    <property type="protein sequence ID" value="KKZ12783.1"/>
    <property type="molecule type" value="Genomic_DNA"/>
</dbReference>
<evidence type="ECO:0000313" key="12">
    <source>
        <dbReference type="Proteomes" id="UP000035067"/>
    </source>
</evidence>
<keyword evidence="6" id="KW-0798">TonB box</keyword>
<dbReference type="InterPro" id="IPR036942">
    <property type="entry name" value="Beta-barrel_TonB_sf"/>
</dbReference>
<protein>
    <recommendedName>
        <fullName evidence="10">TonB-dependent receptor-like beta-barrel domain-containing protein</fullName>
    </recommendedName>
</protein>
<proteinExistence type="inferred from homology"/>
<keyword evidence="7 9" id="KW-0472">Membrane</keyword>
<dbReference type="GO" id="GO:0015344">
    <property type="term" value="F:siderophore uptake transmembrane transporter activity"/>
    <property type="evidence" value="ECO:0007669"/>
    <property type="project" value="TreeGrafter"/>
</dbReference>
<keyword evidence="4 9" id="KW-1134">Transmembrane beta strand</keyword>
<dbReference type="InterPro" id="IPR010917">
    <property type="entry name" value="TonB_rcpt_CS"/>
</dbReference>
<accession>A0A0G2HMZ5</accession>
<dbReference type="PATRIC" id="fig|1604020.3.peg.2289"/>
<dbReference type="AlphaFoldDB" id="A0A0G2HMZ5"/>
<evidence type="ECO:0000256" key="9">
    <source>
        <dbReference type="PROSITE-ProRule" id="PRU01360"/>
    </source>
</evidence>
<keyword evidence="3 9" id="KW-0813">Transport</keyword>
<comment type="caution">
    <text evidence="11">The sequence shown here is derived from an EMBL/GenBank/DDBJ whole genome shotgun (WGS) entry which is preliminary data.</text>
</comment>
<dbReference type="Pfam" id="PF00593">
    <property type="entry name" value="TonB_dep_Rec_b-barrel"/>
    <property type="match status" value="1"/>
</dbReference>
<evidence type="ECO:0000256" key="7">
    <source>
        <dbReference type="ARBA" id="ARBA00023136"/>
    </source>
</evidence>
<dbReference type="PROSITE" id="PS01156">
    <property type="entry name" value="TONB_DEPENDENT_REC_2"/>
    <property type="match status" value="1"/>
</dbReference>
<evidence type="ECO:0000256" key="1">
    <source>
        <dbReference type="ARBA" id="ARBA00004571"/>
    </source>
</evidence>
<dbReference type="GO" id="GO:0009279">
    <property type="term" value="C:cell outer membrane"/>
    <property type="evidence" value="ECO:0007669"/>
    <property type="project" value="UniProtKB-SubCell"/>
</dbReference>
<sequence>MFGSGALGGVISLETKDASDILKPGETWGGEVNVGFNTQGSEALRAVTAAFAQENLDMVAFFSQRLMPIDPEDGDKNPILDSAVDNLNGILKMTMTPNDDHQVLIDGRIYTDDGQVPNTANFEFDGPDDSSRTTLLTDRHLNHQQYRIKWDYTPFNSKFINLSTLVYYNETRVEEKRVSDMRFDTTEVSTIGVELTNSSDVNFGRMPVALAYGLEFFKDEHQATRNYEDRPEHPDAQRSFYAGFAQADFSLTPKVTLSSGLRYDGFVLDPPDPVEGNEKLPQRKESSLSPWLGLNWQPSDYLQFFIITSQAFRAPTLTEMYAQGTHFRGPSFDANGDIVLAYIPVTRPVIGVDGRPVIGADGQPEMEVVTRPVIGADGRPEMEIVMRPDGPEIKDNKFQQNPDLKSEKATRIEIGTRYQRSNVVAAGDELLLSANAYYADVDNYIEAIVSTQTDNFATFTQNVNAELSGFEAEMAYDARSWFTSANLTVPRGSEGGSSRQLDSIPQDRFSVILGLRPDPKWEIGLRSTVAGERKIDDNEDNNANTDSFVTLDLFANLRLGDGFLSDALISFGIDNITNQKYKLHPSVLPSHGRSVKLNTQFTF</sequence>
<keyword evidence="8 9" id="KW-0998">Cell outer membrane</keyword>
<dbReference type="InterPro" id="IPR000531">
    <property type="entry name" value="Beta-barrel_TonB"/>
</dbReference>
<evidence type="ECO:0000256" key="5">
    <source>
        <dbReference type="ARBA" id="ARBA00022692"/>
    </source>
</evidence>